<dbReference type="Proteomes" id="UP001234178">
    <property type="component" value="Unassembled WGS sequence"/>
</dbReference>
<sequence>MTASPLLAVYGQNIRDGYIRHASLEETGEEDRLVIYTASCIACQGGLNVATLDNVKPFVHILAHVSEPNK</sequence>
<comment type="caution">
    <text evidence="1">The sequence shown here is derived from an EMBL/GenBank/DDBJ whole genome shotgun (WGS) entry which is preliminary data.</text>
</comment>
<reference evidence="1 2" key="1">
    <citation type="journal article" date="2023" name="Nucleic Acids Res.">
        <title>The hologenome of Daphnia magna reveals possible DNA methylation and microbiome-mediated evolution of the host genome.</title>
        <authorList>
            <person name="Chaturvedi A."/>
            <person name="Li X."/>
            <person name="Dhandapani V."/>
            <person name="Marshall H."/>
            <person name="Kissane S."/>
            <person name="Cuenca-Cambronero M."/>
            <person name="Asole G."/>
            <person name="Calvet F."/>
            <person name="Ruiz-Romero M."/>
            <person name="Marangio P."/>
            <person name="Guigo R."/>
            <person name="Rago D."/>
            <person name="Mirbahai L."/>
            <person name="Eastwood N."/>
            <person name="Colbourne J.K."/>
            <person name="Zhou J."/>
            <person name="Mallon E."/>
            <person name="Orsini L."/>
        </authorList>
    </citation>
    <scope>NUCLEOTIDE SEQUENCE [LARGE SCALE GENOMIC DNA]</scope>
    <source>
        <strain evidence="1">LRV0_1</strain>
    </source>
</reference>
<dbReference type="EMBL" id="JAOYFB010000038">
    <property type="protein sequence ID" value="KAK4026899.1"/>
    <property type="molecule type" value="Genomic_DNA"/>
</dbReference>
<gene>
    <name evidence="1" type="ORF">OUZ56_015923</name>
</gene>
<keyword evidence="2" id="KW-1185">Reference proteome</keyword>
<evidence type="ECO:0000313" key="2">
    <source>
        <dbReference type="Proteomes" id="UP001234178"/>
    </source>
</evidence>
<organism evidence="1 2">
    <name type="scientific">Daphnia magna</name>
    <dbReference type="NCBI Taxonomy" id="35525"/>
    <lineage>
        <taxon>Eukaryota</taxon>
        <taxon>Metazoa</taxon>
        <taxon>Ecdysozoa</taxon>
        <taxon>Arthropoda</taxon>
        <taxon>Crustacea</taxon>
        <taxon>Branchiopoda</taxon>
        <taxon>Diplostraca</taxon>
        <taxon>Cladocera</taxon>
        <taxon>Anomopoda</taxon>
        <taxon>Daphniidae</taxon>
        <taxon>Daphnia</taxon>
    </lineage>
</organism>
<protein>
    <submittedName>
        <fullName evidence="1">Uncharacterized protein</fullName>
    </submittedName>
</protein>
<accession>A0ABR0AP55</accession>
<evidence type="ECO:0000313" key="1">
    <source>
        <dbReference type="EMBL" id="KAK4026899.1"/>
    </source>
</evidence>
<proteinExistence type="predicted"/>
<name>A0ABR0AP55_9CRUS</name>